<dbReference type="Pfam" id="PF01808">
    <property type="entry name" value="AICARFT_IMPCHas"/>
    <property type="match status" value="1"/>
</dbReference>
<accession>A0A523XFW6</accession>
<sequence length="341" mass="37714">KELAANPLSPIDMVGCNLYPFPEVVAGGCGMKEAMENVDIGGPAMIRAAAKNHEGVLVVTDPNQYDDVLKEITGDGDVSDEMRLEFARRAFRLASVYDSAIYKYLQGSKKDMEFPRTLWLVFEKVKDLRYGENPHQRGAFYREEFSSQYSLASAKQIQGKELSFNNIMDMDAAVAIVSEFDRPACAVVKHANPCGVAFGESAVDAYRRAHLTDPVSAFGGIISLNRKVDAEAAEEIAGTFVECLIAPSYDGAALEKLKKRKNLRVMELPSLGGRSASRSLDFKRIKGGFLVQDADDDEDNARAWEIVTHRKPDEKEMEAATFAWKVVRHVKSNSIVFGTQD</sequence>
<dbReference type="GO" id="GO:0004643">
    <property type="term" value="F:phosphoribosylaminoimidazolecarboxamide formyltransferase activity"/>
    <property type="evidence" value="ECO:0007669"/>
    <property type="project" value="UniProtKB-EC"/>
</dbReference>
<organism evidence="1 2">
    <name type="scientific">candidate division TA06 bacterium</name>
    <dbReference type="NCBI Taxonomy" id="2250710"/>
    <lineage>
        <taxon>Bacteria</taxon>
        <taxon>Bacteria division TA06</taxon>
    </lineage>
</organism>
<dbReference type="PANTHER" id="PTHR11692">
    <property type="entry name" value="BIFUNCTIONAL PURINE BIOSYNTHESIS PROTEIN PURH"/>
    <property type="match status" value="1"/>
</dbReference>
<dbReference type="SUPFAM" id="SSF52335">
    <property type="entry name" value="Methylglyoxal synthase-like"/>
    <property type="match status" value="1"/>
</dbReference>
<name>A0A523XFW6_UNCT6</name>
<protein>
    <submittedName>
        <fullName evidence="1">Bifunctional phosphoribosylaminoimidazolecarboxamide formyltransferase/IMP cyclohydrolase</fullName>
        <ecNumber evidence="1">2.1.2.3</ecNumber>
        <ecNumber evidence="1">3.5.4.10</ecNumber>
    </submittedName>
</protein>
<keyword evidence="1" id="KW-0378">Hydrolase</keyword>
<dbReference type="InterPro" id="IPR024051">
    <property type="entry name" value="AICAR_Tfase_dup_dom_sf"/>
</dbReference>
<dbReference type="EC" id="2.1.2.3" evidence="1"/>
<comment type="caution">
    <text evidence="1">The sequence shown here is derived from an EMBL/GenBank/DDBJ whole genome shotgun (WGS) entry which is preliminary data.</text>
</comment>
<dbReference type="FunFam" id="3.40.140.20:FF:000002">
    <property type="entry name" value="Bifunctional purine biosynthesis protein PurH"/>
    <property type="match status" value="1"/>
</dbReference>
<proteinExistence type="predicted"/>
<dbReference type="Proteomes" id="UP000315534">
    <property type="component" value="Unassembled WGS sequence"/>
</dbReference>
<dbReference type="EC" id="3.5.4.10" evidence="1"/>
<dbReference type="Gene3D" id="3.40.140.20">
    <property type="match status" value="2"/>
</dbReference>
<dbReference type="SUPFAM" id="SSF53927">
    <property type="entry name" value="Cytidine deaminase-like"/>
    <property type="match status" value="1"/>
</dbReference>
<keyword evidence="1" id="KW-0808">Transferase</keyword>
<dbReference type="GO" id="GO:0006189">
    <property type="term" value="P:'de novo' IMP biosynthetic process"/>
    <property type="evidence" value="ECO:0007669"/>
    <property type="project" value="TreeGrafter"/>
</dbReference>
<dbReference type="AlphaFoldDB" id="A0A523XFW6"/>
<dbReference type="GO" id="GO:0003937">
    <property type="term" value="F:IMP cyclohydrolase activity"/>
    <property type="evidence" value="ECO:0007669"/>
    <property type="project" value="UniProtKB-EC"/>
</dbReference>
<reference evidence="1 2" key="1">
    <citation type="submission" date="2019-03" db="EMBL/GenBank/DDBJ databases">
        <title>Metabolic potential of uncultured bacteria and archaea associated with petroleum seepage in deep-sea sediments.</title>
        <authorList>
            <person name="Dong X."/>
            <person name="Hubert C."/>
        </authorList>
    </citation>
    <scope>NUCLEOTIDE SEQUENCE [LARGE SCALE GENOMIC DNA]</scope>
    <source>
        <strain evidence="1">E29_bin36</strain>
    </source>
</reference>
<evidence type="ECO:0000313" key="2">
    <source>
        <dbReference type="Proteomes" id="UP000315534"/>
    </source>
</evidence>
<evidence type="ECO:0000313" key="1">
    <source>
        <dbReference type="EMBL" id="TET78170.1"/>
    </source>
</evidence>
<dbReference type="SMART" id="SM00798">
    <property type="entry name" value="AICARFT_IMPCHas"/>
    <property type="match status" value="1"/>
</dbReference>
<dbReference type="InterPro" id="IPR036914">
    <property type="entry name" value="MGS-like_dom_sf"/>
</dbReference>
<dbReference type="GO" id="GO:0005829">
    <property type="term" value="C:cytosol"/>
    <property type="evidence" value="ECO:0007669"/>
    <property type="project" value="TreeGrafter"/>
</dbReference>
<gene>
    <name evidence="1" type="primary">purH</name>
    <name evidence="1" type="ORF">E3J38_08940</name>
</gene>
<dbReference type="InterPro" id="IPR016193">
    <property type="entry name" value="Cytidine_deaminase-like"/>
</dbReference>
<dbReference type="EMBL" id="SOIP01000510">
    <property type="protein sequence ID" value="TET78170.1"/>
    <property type="molecule type" value="Genomic_DNA"/>
</dbReference>
<feature type="non-terminal residue" evidence="1">
    <location>
        <position position="1"/>
    </location>
</feature>
<dbReference type="PANTHER" id="PTHR11692:SF0">
    <property type="entry name" value="BIFUNCTIONAL PURINE BIOSYNTHESIS PROTEIN ATIC"/>
    <property type="match status" value="1"/>
</dbReference>
<dbReference type="NCBIfam" id="NF002049">
    <property type="entry name" value="PRK00881.1"/>
    <property type="match status" value="1"/>
</dbReference>
<dbReference type="InterPro" id="IPR002695">
    <property type="entry name" value="PurH-like"/>
</dbReference>
<dbReference type="Gene3D" id="3.40.50.1380">
    <property type="entry name" value="Methylglyoxal synthase-like domain"/>
    <property type="match status" value="1"/>
</dbReference>